<name>A0A1A8WF62_PLAMA</name>
<sequence>MEGVNEKNHIIDKNKVESANKYIYTKFPAFDTHKKIKDYNKKISELVLENGKLKRYMKNIEKRIIEENDNFNTNFSNYEIAICKALRLGYSCIYLCCALSKVINKSKKFVFTELLRRRDKFKNNLIRSYIHKNSFDKLFINSLFIKIDNIYEKNKNFFTSTVVALIKRKMKCIFKMFMNKILELTNQEQIFPNNKLVQYVCHMNSNQSNVSTVEKRDLTLGLVKLMDILRIHAYAILKYSFTKIQKKDANNLFAKGRSSKSFTCTSEQSNNLVILDRDRINEEWKKDRMEKENAVEKFNGGKANYYKENDECDENSKYAEKGVEEKNKVVSHVSSICNRDTRRIFPNNNNLEKKEKVEFAHGKNHLLLDKQNGRYNLHDAYFNFEQDNPSVRSHLPHPKEVYNYLYYKELKKLKKSTPDNFLNNDESTDFEDYLQCVEKNGEVCYLDDSLMEKFFFKRQSTRNTSDEDTLNGNIEDNGIESYKYKEKNINKNNLIFDYTETKESKKNNTELFLNRVSSFSNSYKLNFIDKKNLHEDNFINPPLLYENKKIAQRENQSNEEKLNEGKKKKKKINFYEQIELKSECSENLINILDNSKKEGYQKDENILNSSFKKKNNMKLSDGLMRDNIHLDNIISCKDNYEKRVEQIYGKENMGDDYYNYNCDYEYDVEDYKSDNSIKRKISLHDFEEKFRSMMYQLSTDNEENEDTESKEKENLYIDRIQNMQRGLHKIKEKNFLCLVGEGPPDVLEINSNGKYSFIDVDEKEVKGVDSNGKNNRILCAIRKY</sequence>
<reference evidence="2 4" key="3">
    <citation type="submission" date="2016-06" db="EMBL/GenBank/DDBJ databases">
        <authorList>
            <consortium name="Pathogen Informatics"/>
        </authorList>
    </citation>
    <scope>NUCLEOTIDE SEQUENCE [LARGE SCALE GENOMIC DNA]</scope>
</reference>
<dbReference type="GeneID" id="39869048"/>
<dbReference type="KEGG" id="pmal:PMUG01_09052000"/>
<dbReference type="RefSeq" id="XP_028861840.1">
    <property type="nucleotide sequence ID" value="XM_029005229.1"/>
</dbReference>
<dbReference type="OrthoDB" id="377068at2759"/>
<accession>A0A1A8WF62</accession>
<evidence type="ECO:0000313" key="4">
    <source>
        <dbReference type="Proteomes" id="UP000219813"/>
    </source>
</evidence>
<reference evidence="1" key="2">
    <citation type="submission" date="2016-05" db="EMBL/GenBank/DDBJ databases">
        <authorList>
            <person name="Lavstsen T."/>
            <person name="Jespersen J.S."/>
        </authorList>
    </citation>
    <scope>NUCLEOTIDE SEQUENCE [LARGE SCALE GENOMIC DNA]</scope>
</reference>
<dbReference type="EMBL" id="FLQW01001816">
    <property type="protein sequence ID" value="SBS91581.1"/>
    <property type="molecule type" value="Genomic_DNA"/>
</dbReference>
<evidence type="ECO:0000313" key="2">
    <source>
        <dbReference type="EMBL" id="SCN12944.1"/>
    </source>
</evidence>
<organism evidence="1 3">
    <name type="scientific">Plasmodium malariae</name>
    <dbReference type="NCBI Taxonomy" id="5858"/>
    <lineage>
        <taxon>Eukaryota</taxon>
        <taxon>Sar</taxon>
        <taxon>Alveolata</taxon>
        <taxon>Apicomplexa</taxon>
        <taxon>Aconoidasida</taxon>
        <taxon>Haemosporida</taxon>
        <taxon>Plasmodiidae</taxon>
        <taxon>Plasmodium</taxon>
        <taxon>Plasmodium (Plasmodium)</taxon>
    </lineage>
</organism>
<proteinExistence type="predicted"/>
<dbReference type="Proteomes" id="UP000078597">
    <property type="component" value="Unassembled WGS sequence"/>
</dbReference>
<reference evidence="3" key="1">
    <citation type="submission" date="2016-05" db="EMBL/GenBank/DDBJ databases">
        <authorList>
            <person name="Naeem Raeece"/>
        </authorList>
    </citation>
    <scope>NUCLEOTIDE SEQUENCE [LARGE SCALE GENOMIC DNA]</scope>
</reference>
<evidence type="ECO:0000313" key="1">
    <source>
        <dbReference type="EMBL" id="SBS91581.1"/>
    </source>
</evidence>
<dbReference type="VEuPathDB" id="PlasmoDB:PmUG01_09052000"/>
<dbReference type="AlphaFoldDB" id="A0A1A8WF62"/>
<keyword evidence="4" id="KW-1185">Reference proteome</keyword>
<dbReference type="OMA" id="VYNYLYY"/>
<protein>
    <submittedName>
        <fullName evidence="1">Uncharacterized protein</fullName>
    </submittedName>
</protein>
<gene>
    <name evidence="2" type="primary">PmUG01_09052000</name>
    <name evidence="1" type="ORF">PMALA_033550</name>
    <name evidence="2" type="ORF">PMUG01_09052000</name>
</gene>
<evidence type="ECO:0000313" key="3">
    <source>
        <dbReference type="Proteomes" id="UP000078597"/>
    </source>
</evidence>
<dbReference type="EMBL" id="LT594630">
    <property type="protein sequence ID" value="SCN12944.1"/>
    <property type="molecule type" value="Genomic_DNA"/>
</dbReference>
<dbReference type="Proteomes" id="UP000219813">
    <property type="component" value="Chromosome 9"/>
</dbReference>